<dbReference type="PANTHER" id="PTHR13748">
    <property type="entry name" value="COBW-RELATED"/>
    <property type="match status" value="1"/>
</dbReference>
<dbReference type="OrthoDB" id="9808822at2"/>
<proteinExistence type="predicted"/>
<dbReference type="PANTHER" id="PTHR13748:SF62">
    <property type="entry name" value="COBW DOMAIN-CONTAINING PROTEIN"/>
    <property type="match status" value="1"/>
</dbReference>
<feature type="domain" description="CobW/HypB/UreG nucleotide-binding" evidence="1">
    <location>
        <begin position="3"/>
        <end position="178"/>
    </location>
</feature>
<accession>A0A4U3LA33</accession>
<dbReference type="AlphaFoldDB" id="A0A4U3LA33"/>
<comment type="caution">
    <text evidence="2">The sequence shown here is derived from an EMBL/GenBank/DDBJ whole genome shotgun (WGS) entry which is preliminary data.</text>
</comment>
<dbReference type="InterPro" id="IPR027417">
    <property type="entry name" value="P-loop_NTPase"/>
</dbReference>
<dbReference type="GO" id="GO:0005737">
    <property type="term" value="C:cytoplasm"/>
    <property type="evidence" value="ECO:0007669"/>
    <property type="project" value="TreeGrafter"/>
</dbReference>
<keyword evidence="3" id="KW-1185">Reference proteome</keyword>
<dbReference type="Proteomes" id="UP000305848">
    <property type="component" value="Unassembled WGS sequence"/>
</dbReference>
<dbReference type="SUPFAM" id="SSF52540">
    <property type="entry name" value="P-loop containing nucleoside triphosphate hydrolases"/>
    <property type="match status" value="1"/>
</dbReference>
<dbReference type="InterPro" id="IPR051316">
    <property type="entry name" value="Zinc-reg_GTPase_activator"/>
</dbReference>
<reference evidence="2 3" key="1">
    <citation type="submission" date="2019-05" db="EMBL/GenBank/DDBJ databases">
        <title>Panacibacter sp. strain 17mud1-8 Genome sequencing and assembly.</title>
        <authorList>
            <person name="Chhetri G."/>
        </authorList>
    </citation>
    <scope>NUCLEOTIDE SEQUENCE [LARGE SCALE GENOMIC DNA]</scope>
    <source>
        <strain evidence="2 3">17mud1-8</strain>
    </source>
</reference>
<sequence>MKIHLLSGFLGSGKTTAIQYACYNLLQQDIKVGVITNDQGIKLVDGSFFESLGIPNKQVINGCFCCNYNDLDASIQSLIDANNPDVIFAESVGSCTDIVATVSKPLQHIRKDVQVTISTFADVRLLQMLLAGNSNVFDEAVSYIYHKQLEEAGIIVMNKIDLISTTELDKIKELMQEKYSTKTLLYLSATDADGIQQWLQTLNTFSPAQHSALQIDYEIYGAGEAKLAWLDEELTIYNSTDNAVQSAVALASTIYQKIQQQHFAIGHLKFLLNDNIKLSYTATTQPDNQYIITNQSTATLLINARVQVTPEALDRLVKAAIKDIEIATNSHITISSISAFQPGYPRPTYRMAD</sequence>
<protein>
    <recommendedName>
        <fullName evidence="1">CobW/HypB/UreG nucleotide-binding domain-containing protein</fullName>
    </recommendedName>
</protein>
<dbReference type="Pfam" id="PF02492">
    <property type="entry name" value="cobW"/>
    <property type="match status" value="1"/>
</dbReference>
<gene>
    <name evidence="2" type="ORF">FC093_03085</name>
</gene>
<dbReference type="InterPro" id="IPR003495">
    <property type="entry name" value="CobW/HypB/UreG_nucleotide-bd"/>
</dbReference>
<dbReference type="Gene3D" id="3.40.50.300">
    <property type="entry name" value="P-loop containing nucleotide triphosphate hydrolases"/>
    <property type="match status" value="1"/>
</dbReference>
<dbReference type="EMBL" id="SZQL01000001">
    <property type="protein sequence ID" value="TKK72010.1"/>
    <property type="molecule type" value="Genomic_DNA"/>
</dbReference>
<dbReference type="RefSeq" id="WP_137260250.1">
    <property type="nucleotide sequence ID" value="NZ_SZQL01000001.1"/>
</dbReference>
<evidence type="ECO:0000259" key="1">
    <source>
        <dbReference type="Pfam" id="PF02492"/>
    </source>
</evidence>
<organism evidence="2 3">
    <name type="scientific">Ilyomonas limi</name>
    <dbReference type="NCBI Taxonomy" id="2575867"/>
    <lineage>
        <taxon>Bacteria</taxon>
        <taxon>Pseudomonadati</taxon>
        <taxon>Bacteroidota</taxon>
        <taxon>Chitinophagia</taxon>
        <taxon>Chitinophagales</taxon>
        <taxon>Chitinophagaceae</taxon>
        <taxon>Ilyomonas</taxon>
    </lineage>
</organism>
<evidence type="ECO:0000313" key="3">
    <source>
        <dbReference type="Proteomes" id="UP000305848"/>
    </source>
</evidence>
<name>A0A4U3LA33_9BACT</name>
<evidence type="ECO:0000313" key="2">
    <source>
        <dbReference type="EMBL" id="TKK72010.1"/>
    </source>
</evidence>